<dbReference type="RefSeq" id="WP_141872913.1">
    <property type="nucleotide sequence ID" value="NZ_VFOX01000001.1"/>
</dbReference>
<proteinExistence type="predicted"/>
<reference evidence="2 3" key="1">
    <citation type="submission" date="2019-06" db="EMBL/GenBank/DDBJ databases">
        <title>Sequencing the genomes of 1000 actinobacteria strains.</title>
        <authorList>
            <person name="Klenk H.-P."/>
        </authorList>
    </citation>
    <scope>NUCLEOTIDE SEQUENCE [LARGE SCALE GENOMIC DNA]</scope>
    <source>
        <strain evidence="2 3">DSM 20169</strain>
    </source>
</reference>
<protein>
    <submittedName>
        <fullName evidence="2">Glycosyl transferase family 1</fullName>
    </submittedName>
</protein>
<dbReference type="Gene3D" id="3.40.50.2000">
    <property type="entry name" value="Glycogen Phosphorylase B"/>
    <property type="match status" value="2"/>
</dbReference>
<evidence type="ECO:0000313" key="3">
    <source>
        <dbReference type="Proteomes" id="UP000317209"/>
    </source>
</evidence>
<evidence type="ECO:0000313" key="2">
    <source>
        <dbReference type="EMBL" id="TQL87128.1"/>
    </source>
</evidence>
<dbReference type="EMBL" id="VFOX01000001">
    <property type="protein sequence ID" value="TQL87128.1"/>
    <property type="molecule type" value="Genomic_DNA"/>
</dbReference>
<comment type="caution">
    <text evidence="2">The sequence shown here is derived from an EMBL/GenBank/DDBJ whole genome shotgun (WGS) entry which is preliminary data.</text>
</comment>
<dbReference type="InterPro" id="IPR007739">
    <property type="entry name" value="RgpF"/>
</dbReference>
<evidence type="ECO:0000256" key="1">
    <source>
        <dbReference type="SAM" id="MobiDB-lite"/>
    </source>
</evidence>
<dbReference type="PANTHER" id="PTHR12526">
    <property type="entry name" value="GLYCOSYLTRANSFERASE"/>
    <property type="match status" value="1"/>
</dbReference>
<dbReference type="Proteomes" id="UP000317209">
    <property type="component" value="Unassembled WGS sequence"/>
</dbReference>
<dbReference type="Pfam" id="PF05045">
    <property type="entry name" value="RgpF"/>
    <property type="match status" value="1"/>
</dbReference>
<dbReference type="OrthoDB" id="9815339at2"/>
<keyword evidence="2" id="KW-0808">Transferase</keyword>
<dbReference type="Pfam" id="PF13692">
    <property type="entry name" value="Glyco_trans_1_4"/>
    <property type="match status" value="1"/>
</dbReference>
<keyword evidence="3" id="KW-1185">Reference proteome</keyword>
<accession>A0A543BQQ1</accession>
<organism evidence="2 3">
    <name type="scientific">Microbacterium saperdae</name>
    <dbReference type="NCBI Taxonomy" id="69368"/>
    <lineage>
        <taxon>Bacteria</taxon>
        <taxon>Bacillati</taxon>
        <taxon>Actinomycetota</taxon>
        <taxon>Actinomycetes</taxon>
        <taxon>Micrococcales</taxon>
        <taxon>Microbacteriaceae</taxon>
        <taxon>Microbacterium</taxon>
    </lineage>
</organism>
<feature type="region of interest" description="Disordered" evidence="1">
    <location>
        <begin position="619"/>
        <end position="641"/>
    </location>
</feature>
<name>A0A543BQQ1_9MICO</name>
<dbReference type="GO" id="GO:0016740">
    <property type="term" value="F:transferase activity"/>
    <property type="evidence" value="ECO:0007669"/>
    <property type="project" value="UniProtKB-KW"/>
</dbReference>
<gene>
    <name evidence="2" type="ORF">FB560_2795</name>
</gene>
<sequence length="913" mass="98937">MGTRRTSTTAALDARRPDALFDPAWYFATYGDVAAVTRDGWGHFVAHGEREGRSPGPSFDPDFYRRTHLALEGTHPFTHYVTQGRLRGHAPRAVAVTAAQSRRAMRAALQDRLNPVLLVGNDARSAGGPLLLLEIARRLRARGRSPVFLLKQGGPLFDRFAALGPTMIADEGWDLAALGAELPADLPILANTGWGALLAEQLGVAQRSTVLVHEMPDYLVAQDLLGPVSRARAVVTSMPVMEAELARLLVPSPRLRTIIPGIRTPSPSRRGERRVRRRLAAQYASPSRVFLGAGYADERKGFDLFLDAAQKIAAVDARATFVWLGELSGWARPMADRALSRGLRLALPGFRADADDWYAATDVYLLTSRQDPGPTTVMNAAGIGVPFVGLDADIGLRALPDVIAATGEFVADTDALAARAQEVARTSSAGTRVRRAAFVRSYQSLDRYVDSLEEVVTEGASAGARIGFAGRARARVRLVSLRMRQSNLLPSLVQRTGAAALRTIRVVRRRVPVVAAHAAALVTRRLVSVAVVQTSRGRSTLESLPDPVHQDASAIVRLAPGDRVWAESPRVLAVMPEQADLHIVRRTGETPWALVRDLESSARRVARVTQYDAATAPRWARTGGLPPRPRRGSGVGGVPHPSVTLAPRGSIRLPRSIGVFVHAYYLDLAVQIAERLAIIDHPVSLYVSTTDEARADQLRSLLPDAVIRVFPNQGRDIAPKVFGFAPEHAAHDIVLHLHTKRSPHRSDLSGWMSHILDCLLPSPEGVAAILALLTETERIGMVGPALHPSLGETVQWGPNRAIAEVVTWGRGWPALPESDRLSFAAGSMFWARSSALRAVQQLEIPTEAFSDSPETDGTLAHAVERLIGVSCGVAGFDQVFVNPVEPPTGETTPLTPAEVERIVRRRRGFRHDG</sequence>
<dbReference type="AlphaFoldDB" id="A0A543BQQ1"/>
<dbReference type="SUPFAM" id="SSF53756">
    <property type="entry name" value="UDP-Glycosyltransferase/glycogen phosphorylase"/>
    <property type="match status" value="1"/>
</dbReference>